<feature type="domain" description="Glycosyltransferase 2-like" evidence="2">
    <location>
        <begin position="455"/>
        <end position="581"/>
    </location>
</feature>
<dbReference type="SUPFAM" id="SSF53335">
    <property type="entry name" value="S-adenosyl-L-methionine-dependent methyltransferases"/>
    <property type="match status" value="1"/>
</dbReference>
<protein>
    <recommendedName>
        <fullName evidence="2">Glycosyltransferase 2-like domain-containing protein</fullName>
    </recommendedName>
</protein>
<dbReference type="PANTHER" id="PTHR43179">
    <property type="entry name" value="RHAMNOSYLTRANSFERASE WBBL"/>
    <property type="match status" value="1"/>
</dbReference>
<dbReference type="Pfam" id="PF00535">
    <property type="entry name" value="Glycos_transf_2"/>
    <property type="match status" value="1"/>
</dbReference>
<dbReference type="CDD" id="cd06503">
    <property type="entry name" value="ATP-synt_Fo_b"/>
    <property type="match status" value="1"/>
</dbReference>
<dbReference type="Pfam" id="PF13692">
    <property type="entry name" value="Glyco_trans_1_4"/>
    <property type="match status" value="1"/>
</dbReference>
<feature type="coiled-coil region" evidence="1">
    <location>
        <begin position="245"/>
        <end position="367"/>
    </location>
</feature>
<dbReference type="Gene3D" id="1.10.287.1490">
    <property type="match status" value="1"/>
</dbReference>
<dbReference type="EMBL" id="PDNU01000051">
    <property type="protein sequence ID" value="PHK93332.1"/>
    <property type="molecule type" value="Genomic_DNA"/>
</dbReference>
<dbReference type="AlphaFoldDB" id="A0A2C6XXR0"/>
<dbReference type="InterPro" id="IPR029044">
    <property type="entry name" value="Nucleotide-diphossugar_trans"/>
</dbReference>
<dbReference type="Proteomes" id="UP000223527">
    <property type="component" value="Unassembled WGS sequence"/>
</dbReference>
<evidence type="ECO:0000313" key="4">
    <source>
        <dbReference type="Proteomes" id="UP000223527"/>
    </source>
</evidence>
<name>A0A2C6XXR0_9PROT</name>
<dbReference type="Gene3D" id="3.90.550.10">
    <property type="entry name" value="Spore Coat Polysaccharide Biosynthesis Protein SpsA, Chain A"/>
    <property type="match status" value="1"/>
</dbReference>
<evidence type="ECO:0000256" key="1">
    <source>
        <dbReference type="SAM" id="Coils"/>
    </source>
</evidence>
<reference evidence="3 4" key="1">
    <citation type="submission" date="2017-10" db="EMBL/GenBank/DDBJ databases">
        <authorList>
            <person name="Banno H."/>
            <person name="Chua N.-H."/>
        </authorList>
    </citation>
    <scope>NUCLEOTIDE SEQUENCE [LARGE SCALE GENOMIC DNA]</scope>
    <source>
        <strain evidence="3 4">YW11</strain>
    </source>
</reference>
<sequence>MAPPKHSLQLGEAPFGEEIDWEPRRLVMPGPWAGHLPFAFWLVKAARPRLLVELGTHSGNSFSAFCQSIEATRAPTRAFAVDTWQGDEHAGHYGEEIFTDLKAFIEGHYGGFATLLRLTFDEAVSHFMPQSVDVLHIDGMHSYEAVKHDYLTWLDMLSDRAVVLFHDTQVRERGFGVWKLWQELSAEHPSFEFTHSNGLGVLGVGKNLPPEVMAFFESAKDEKAAWNTRALFAARGRPFELATQIMALRQENARLEGYHHHLEAELAAVKGHLEGTQALLAGAQEQLASAQEQLASAQEEQQRQAAEARGRIEEERRQQGALERAVAEGKAEAERLTQAIAERDAILAETRRQRAELTRMVEDLHRSTSWRVTRPLRVTGRLVKRYLADRRPRLAAAPAEIAHPAIAQPAPAEAPPLHNAALRDATRSMMMSRLDAFLNSGTTLRLPRAREPDVSIILVLYNQAEMTYSCLASIRECLEHSPVSIETIILDNDSRDKTHALLDRIEGAEIIKNDSNLHFLRGVNAAAARATGRHILLLNNDAQLTPGALEAAVRTLDEDSTVGAVGGRIILPDGLLQEAGSIIWADGSCLGYGRGRRPDDAEFMFQRDVDYCSGAFLLTPRALFERMGRLDEAYVPAYYEETDYCVRVWKENLRVVYNPKVVIHHFEFASSGKVGDALQLQERNLQTFRDRHAEWLARQQPPHTDNILRARQHRSARPRLLFIEDQVPKSWLGSGFPRAAEILRELHAQGVQVTLYPTAGQPESWPEVWKALPLEIEIVLPHAEGVELRDFLARRRDSFDGVFVTRPHNMERLRKLLDREPGLLGAAKLIYDAEALFAKREILKKALEGAPLSPAAQRKLVQEELALARDCDLVLSVSEAERGVMTENGIRNVRVLGHMVETDPTSSPFDTRTDILFLGAIHADDSPNADSVRWFAREVLPELRALLGDEDVRLKVAGLVRAPSIQAMDGDSLQLIGPVGALKPVFEKARLVVAPTRFAAGIPHKAHQAAAFGVPMVTTELIASQLGWTSGEELLASSEAGAFARHCHAAYTSAELWSGLRDKALIRVAKDCSAASFAATLLEITHLIGEARKP</sequence>
<evidence type="ECO:0000313" key="3">
    <source>
        <dbReference type="EMBL" id="PHK93332.1"/>
    </source>
</evidence>
<dbReference type="PANTHER" id="PTHR43179:SF7">
    <property type="entry name" value="RHAMNOSYLTRANSFERASE WBBL"/>
    <property type="match status" value="1"/>
</dbReference>
<comment type="caution">
    <text evidence="3">The sequence shown here is derived from an EMBL/GenBank/DDBJ whole genome shotgun (WGS) entry which is preliminary data.</text>
</comment>
<dbReference type="Pfam" id="PF13578">
    <property type="entry name" value="Methyltransf_24"/>
    <property type="match status" value="1"/>
</dbReference>
<dbReference type="InterPro" id="IPR001173">
    <property type="entry name" value="Glyco_trans_2-like"/>
</dbReference>
<dbReference type="OrthoDB" id="9783791at2"/>
<evidence type="ECO:0000259" key="2">
    <source>
        <dbReference type="Pfam" id="PF00535"/>
    </source>
</evidence>
<organism evidence="3 4">
    <name type="scientific">Teichococcus rhizosphaerae</name>
    <dbReference type="NCBI Taxonomy" id="1335062"/>
    <lineage>
        <taxon>Bacteria</taxon>
        <taxon>Pseudomonadati</taxon>
        <taxon>Pseudomonadota</taxon>
        <taxon>Alphaproteobacteria</taxon>
        <taxon>Acetobacterales</taxon>
        <taxon>Roseomonadaceae</taxon>
        <taxon>Roseomonas</taxon>
    </lineage>
</organism>
<dbReference type="Gene3D" id="3.40.50.150">
    <property type="entry name" value="Vaccinia Virus protein VP39"/>
    <property type="match status" value="1"/>
</dbReference>
<dbReference type="InterPro" id="IPR029063">
    <property type="entry name" value="SAM-dependent_MTases_sf"/>
</dbReference>
<dbReference type="RefSeq" id="WP_099097110.1">
    <property type="nucleotide sequence ID" value="NZ_PDNU01000051.1"/>
</dbReference>
<keyword evidence="1" id="KW-0175">Coiled coil</keyword>
<accession>A0A2C6XXR0</accession>
<dbReference type="CDD" id="cd04186">
    <property type="entry name" value="GT_2_like_c"/>
    <property type="match status" value="1"/>
</dbReference>
<dbReference type="SUPFAM" id="SSF53448">
    <property type="entry name" value="Nucleotide-diphospho-sugar transferases"/>
    <property type="match status" value="1"/>
</dbReference>
<dbReference type="SUPFAM" id="SSF53756">
    <property type="entry name" value="UDP-Glycosyltransferase/glycogen phosphorylase"/>
    <property type="match status" value="1"/>
</dbReference>
<proteinExistence type="predicted"/>
<gene>
    <name evidence="3" type="ORF">CR162_19080</name>
</gene>
<keyword evidence="4" id="KW-1185">Reference proteome</keyword>